<dbReference type="Proteomes" id="UP000033566">
    <property type="component" value="Chromosome"/>
</dbReference>
<accession>A0A0F6QXT8</accession>
<dbReference type="KEGG" id="ccj:UL81_11290"/>
<dbReference type="HOGENOM" id="CLU_2632103_0_0_11"/>
<proteinExistence type="predicted"/>
<evidence type="ECO:0000313" key="2">
    <source>
        <dbReference type="Proteomes" id="UP000033566"/>
    </source>
</evidence>
<organism evidence="1 2">
    <name type="scientific">Corynebacterium camporealensis</name>
    <dbReference type="NCBI Taxonomy" id="161896"/>
    <lineage>
        <taxon>Bacteria</taxon>
        <taxon>Bacillati</taxon>
        <taxon>Actinomycetota</taxon>
        <taxon>Actinomycetes</taxon>
        <taxon>Mycobacteriales</taxon>
        <taxon>Corynebacteriaceae</taxon>
        <taxon>Corynebacterium</taxon>
    </lineage>
</organism>
<dbReference type="RefSeq" id="WP_144407191.1">
    <property type="nucleotide sequence ID" value="NZ_CP011311.1"/>
</dbReference>
<dbReference type="EMBL" id="CP011311">
    <property type="protein sequence ID" value="AKE40187.1"/>
    <property type="molecule type" value="Genomic_DNA"/>
</dbReference>
<name>A0A0F6QXT8_9CORY</name>
<keyword evidence="2" id="KW-1185">Reference proteome</keyword>
<sequence>MARTDTQPSKTRKHSIPFWIGIAVTALGVVMLLASLLIPDFGSGLLTLNSLICTALGATATVLALNKEKNEKPSLSR</sequence>
<dbReference type="AlphaFoldDB" id="A0A0F6QXT8"/>
<gene>
    <name evidence="1" type="ORF">UL81_11290</name>
</gene>
<dbReference type="PATRIC" id="fig|161896.4.peg.2202"/>
<reference evidence="1 2" key="1">
    <citation type="journal article" date="2015" name="Genome Announc.">
        <title>Complete Genome Sequence of Corynebacterium camporealensis DSM 44610, Isolated from the Milk of a Manchega Sheep with Subclinical Mastitis.</title>
        <authorList>
            <person name="Ruckert C."/>
            <person name="Albersmeier A."/>
            <person name="Winkler A."/>
            <person name="Tauch A."/>
        </authorList>
    </citation>
    <scope>NUCLEOTIDE SEQUENCE [LARGE SCALE GENOMIC DNA]</scope>
    <source>
        <strain evidence="1 2">DSM 44610</strain>
    </source>
</reference>
<evidence type="ECO:0000313" key="1">
    <source>
        <dbReference type="EMBL" id="AKE40187.1"/>
    </source>
</evidence>
<protein>
    <submittedName>
        <fullName evidence="1">Uncharacterized protein</fullName>
    </submittedName>
</protein>